<accession>A0A6J5VVI7</accession>
<dbReference type="GO" id="GO:0000976">
    <property type="term" value="F:transcription cis-regulatory region binding"/>
    <property type="evidence" value="ECO:0007669"/>
    <property type="project" value="TreeGrafter"/>
</dbReference>
<dbReference type="InterPro" id="IPR046347">
    <property type="entry name" value="bZIP_sf"/>
</dbReference>
<evidence type="ECO:0000259" key="7">
    <source>
        <dbReference type="PROSITE" id="PS50217"/>
    </source>
</evidence>
<dbReference type="SUPFAM" id="SSF57959">
    <property type="entry name" value="Leucine zipper domain"/>
    <property type="match status" value="1"/>
</dbReference>
<dbReference type="Gene3D" id="1.20.5.170">
    <property type="match status" value="1"/>
</dbReference>
<dbReference type="PANTHER" id="PTHR45764:SF34">
    <property type="entry name" value="BZIP TRANSCRIPTION FACTOR 53"/>
    <property type="match status" value="1"/>
</dbReference>
<keyword evidence="5" id="KW-0539">Nucleus</keyword>
<dbReference type="Proteomes" id="UP000507222">
    <property type="component" value="Unassembled WGS sequence"/>
</dbReference>
<comment type="subcellular location">
    <subcellularLocation>
        <location evidence="1">Nucleus</location>
    </subcellularLocation>
</comment>
<dbReference type="InterPro" id="IPR045314">
    <property type="entry name" value="bZIP_plant_GBF1"/>
</dbReference>
<dbReference type="AlphaFoldDB" id="A0A6J5VVI7"/>
<name>A0A6J5VVI7_PRUAR</name>
<dbReference type="EMBL" id="CAEKDK010000008">
    <property type="protein sequence ID" value="CAB4291892.1"/>
    <property type="molecule type" value="Genomic_DNA"/>
</dbReference>
<sequence length="192" mass="21834">MSSVQQQSSSGSDGSATVDEKKRKRMLSNRESARRSRMKKQKQMDDLTSEITRLEMSNNQLQQGIEVKERGYSEIESRNNVMRAQVMELTDRLQSLNSVLQIFEEVSGLAVDIPEIPDPLLRPWQVSYPTQLIPASSDITYPNGLGWIVNCRLARGKIFIQQHVVAICMVNLRRVLGHKDQNKPMDRGLPPL</sequence>
<dbReference type="GO" id="GO:0003700">
    <property type="term" value="F:DNA-binding transcription factor activity"/>
    <property type="evidence" value="ECO:0007669"/>
    <property type="project" value="InterPro"/>
</dbReference>
<feature type="domain" description="BZIP" evidence="7">
    <location>
        <begin position="19"/>
        <end position="82"/>
    </location>
</feature>
<feature type="region of interest" description="Disordered" evidence="6">
    <location>
        <begin position="1"/>
        <end position="45"/>
    </location>
</feature>
<keyword evidence="2" id="KW-0805">Transcription regulation</keyword>
<evidence type="ECO:0000313" key="8">
    <source>
        <dbReference type="EMBL" id="CAB4291892.1"/>
    </source>
</evidence>
<dbReference type="PROSITE" id="PS50217">
    <property type="entry name" value="BZIP"/>
    <property type="match status" value="1"/>
</dbReference>
<proteinExistence type="predicted"/>
<evidence type="ECO:0000313" key="9">
    <source>
        <dbReference type="Proteomes" id="UP000507222"/>
    </source>
</evidence>
<dbReference type="SMART" id="SM00338">
    <property type="entry name" value="BRLZ"/>
    <property type="match status" value="1"/>
</dbReference>
<dbReference type="GO" id="GO:0045893">
    <property type="term" value="P:positive regulation of DNA-templated transcription"/>
    <property type="evidence" value="ECO:0007669"/>
    <property type="project" value="TreeGrafter"/>
</dbReference>
<feature type="compositionally biased region" description="Low complexity" evidence="6">
    <location>
        <begin position="1"/>
        <end position="15"/>
    </location>
</feature>
<organism evidence="8 9">
    <name type="scientific">Prunus armeniaca</name>
    <name type="common">Apricot</name>
    <name type="synonym">Armeniaca vulgaris</name>
    <dbReference type="NCBI Taxonomy" id="36596"/>
    <lineage>
        <taxon>Eukaryota</taxon>
        <taxon>Viridiplantae</taxon>
        <taxon>Streptophyta</taxon>
        <taxon>Embryophyta</taxon>
        <taxon>Tracheophyta</taxon>
        <taxon>Spermatophyta</taxon>
        <taxon>Magnoliopsida</taxon>
        <taxon>eudicotyledons</taxon>
        <taxon>Gunneridae</taxon>
        <taxon>Pentapetalae</taxon>
        <taxon>rosids</taxon>
        <taxon>fabids</taxon>
        <taxon>Rosales</taxon>
        <taxon>Rosaceae</taxon>
        <taxon>Amygdaloideae</taxon>
        <taxon>Amygdaleae</taxon>
        <taxon>Prunus</taxon>
    </lineage>
</organism>
<dbReference type="CDD" id="cd14702">
    <property type="entry name" value="bZIP_plant_GBF1"/>
    <property type="match status" value="1"/>
</dbReference>
<dbReference type="FunFam" id="1.20.5.170:FF:000020">
    <property type="entry name" value="BZIP transcription factor"/>
    <property type="match status" value="1"/>
</dbReference>
<reference evidence="8 9" key="1">
    <citation type="submission" date="2020-05" db="EMBL/GenBank/DDBJ databases">
        <authorList>
            <person name="Campoy J."/>
            <person name="Schneeberger K."/>
            <person name="Spophaly S."/>
        </authorList>
    </citation>
    <scope>NUCLEOTIDE SEQUENCE [LARGE SCALE GENOMIC DNA]</scope>
    <source>
        <strain evidence="8">PruArmRojPasFocal</strain>
    </source>
</reference>
<evidence type="ECO:0000256" key="5">
    <source>
        <dbReference type="ARBA" id="ARBA00023242"/>
    </source>
</evidence>
<dbReference type="PROSITE" id="PS00036">
    <property type="entry name" value="BZIP_BASIC"/>
    <property type="match status" value="1"/>
</dbReference>
<dbReference type="InterPro" id="IPR004827">
    <property type="entry name" value="bZIP"/>
</dbReference>
<dbReference type="GO" id="GO:0046982">
    <property type="term" value="F:protein heterodimerization activity"/>
    <property type="evidence" value="ECO:0007669"/>
    <property type="project" value="UniProtKB-ARBA"/>
</dbReference>
<gene>
    <name evidence="8" type="ORF">CURHAP_LOCUS52296</name>
</gene>
<dbReference type="Pfam" id="PF07716">
    <property type="entry name" value="bZIP_2"/>
    <property type="match status" value="1"/>
</dbReference>
<keyword evidence="3" id="KW-0238">DNA-binding</keyword>
<evidence type="ECO:0000256" key="3">
    <source>
        <dbReference type="ARBA" id="ARBA00023125"/>
    </source>
</evidence>
<dbReference type="PANTHER" id="PTHR45764">
    <property type="entry name" value="BZIP TRANSCRIPTION FACTOR 44"/>
    <property type="match status" value="1"/>
</dbReference>
<dbReference type="GO" id="GO:0005634">
    <property type="term" value="C:nucleus"/>
    <property type="evidence" value="ECO:0007669"/>
    <property type="project" value="UniProtKB-SubCell"/>
</dbReference>
<evidence type="ECO:0000256" key="4">
    <source>
        <dbReference type="ARBA" id="ARBA00023163"/>
    </source>
</evidence>
<protein>
    <recommendedName>
        <fullName evidence="7">BZIP domain-containing protein</fullName>
    </recommendedName>
</protein>
<evidence type="ECO:0000256" key="1">
    <source>
        <dbReference type="ARBA" id="ARBA00004123"/>
    </source>
</evidence>
<evidence type="ECO:0000256" key="6">
    <source>
        <dbReference type="SAM" id="MobiDB-lite"/>
    </source>
</evidence>
<evidence type="ECO:0000256" key="2">
    <source>
        <dbReference type="ARBA" id="ARBA00023015"/>
    </source>
</evidence>
<keyword evidence="4" id="KW-0804">Transcription</keyword>